<evidence type="ECO:0000256" key="13">
    <source>
        <dbReference type="ARBA" id="ARBA00023136"/>
    </source>
</evidence>
<comment type="caution">
    <text evidence="17">The sequence shown here is derived from an EMBL/GenBank/DDBJ whole genome shotgun (WGS) entry which is preliminary data.</text>
</comment>
<feature type="coiled-coil region" evidence="14">
    <location>
        <begin position="1"/>
        <end position="55"/>
    </location>
</feature>
<dbReference type="InterPro" id="IPR035965">
    <property type="entry name" value="PAS-like_dom_sf"/>
</dbReference>
<dbReference type="Pfam" id="PF08447">
    <property type="entry name" value="PAS_3"/>
    <property type="match status" value="2"/>
</dbReference>
<evidence type="ECO:0000256" key="12">
    <source>
        <dbReference type="ARBA" id="ARBA00022989"/>
    </source>
</evidence>
<feature type="domain" description="PAS" evidence="15">
    <location>
        <begin position="307"/>
        <end position="359"/>
    </location>
</feature>
<evidence type="ECO:0000256" key="14">
    <source>
        <dbReference type="SAM" id="Coils"/>
    </source>
</evidence>
<dbReference type="PANTHER" id="PTHR43304:SF1">
    <property type="entry name" value="PAC DOMAIN-CONTAINING PROTEIN"/>
    <property type="match status" value="1"/>
</dbReference>
<dbReference type="Gene3D" id="3.30.450.20">
    <property type="entry name" value="PAS domain"/>
    <property type="match status" value="3"/>
</dbReference>
<keyword evidence="7" id="KW-0808">Transferase</keyword>
<evidence type="ECO:0000256" key="1">
    <source>
        <dbReference type="ARBA" id="ARBA00000085"/>
    </source>
</evidence>
<dbReference type="SMART" id="SM00388">
    <property type="entry name" value="HisKA"/>
    <property type="match status" value="1"/>
</dbReference>
<dbReference type="InterPro" id="IPR036097">
    <property type="entry name" value="HisK_dim/P_sf"/>
</dbReference>
<evidence type="ECO:0000259" key="16">
    <source>
        <dbReference type="PROSITE" id="PS50113"/>
    </source>
</evidence>
<dbReference type="PANTHER" id="PTHR43304">
    <property type="entry name" value="PHYTOCHROME-LIKE PROTEIN CPH1"/>
    <property type="match status" value="1"/>
</dbReference>
<dbReference type="AlphaFoldDB" id="A0A3A4NY87"/>
<dbReference type="FunFam" id="2.10.70.100:FF:000001">
    <property type="entry name" value="Sensory transduction histidine kinase"/>
    <property type="match status" value="1"/>
</dbReference>
<evidence type="ECO:0000256" key="3">
    <source>
        <dbReference type="ARBA" id="ARBA00012438"/>
    </source>
</evidence>
<sequence>MKNLEKTSAELQAEVNILRARLAESENFRQRYTEADKLRRDLEESERKYRSIVESFHGIAFRGDRNFIPEFFHGSVEQITGYTRKDFLDLKVKWDSLIHPEDLQQVLASAEEMASRSQNHLQREYRILHKNGTIRWVREHIRTVRDETGNLSRVEGVIYDITESKLSEQALKLVEERLDLAISGSKAGLWEVEYDFTDSGMPVPRKVFASPEMKRLIGFNDDEFPDSVEAWQARIVPEDLLLIEEATRSILAGRTDNHDLDYRIRHKDGGIRWIHSCGKCWRDESGRPVRQAGLDWDITERKAIEDQLRQLVAIVEETPDLVGTADLQGRVLYFNKSAKHTLGVSPDEYLPNRNITQFYPKWALQIICNQAIPIALKETVWRGETAVLKGDGRTEIPVSQVILAHADSRNNIRYMSTVIRDISRIKETEDALRKSEERYRHLSEKLEAMVKEQVDKLREAENLAAVGRTISMLAHEIRNPLNNITLGLDILRLQLKPGGEHEETLGEIRHGIEILNQLIEELLDFSKPIHLTYARRSVEALAKEALRLILDTLGLGLVKNLQKPLIFWGFDFPEVEM</sequence>
<evidence type="ECO:0000256" key="2">
    <source>
        <dbReference type="ARBA" id="ARBA00004429"/>
    </source>
</evidence>
<dbReference type="SMART" id="SM00091">
    <property type="entry name" value="PAS"/>
    <property type="match status" value="3"/>
</dbReference>
<keyword evidence="5" id="KW-0997">Cell inner membrane</keyword>
<keyword evidence="8" id="KW-0812">Transmembrane</keyword>
<evidence type="ECO:0000256" key="5">
    <source>
        <dbReference type="ARBA" id="ARBA00022519"/>
    </source>
</evidence>
<comment type="catalytic activity">
    <reaction evidence="1">
        <text>ATP + protein L-histidine = ADP + protein N-phospho-L-histidine.</text>
        <dbReference type="EC" id="2.7.13.3"/>
    </reaction>
</comment>
<keyword evidence="12" id="KW-1133">Transmembrane helix</keyword>
<dbReference type="InterPro" id="IPR003661">
    <property type="entry name" value="HisK_dim/P_dom"/>
</dbReference>
<evidence type="ECO:0000259" key="15">
    <source>
        <dbReference type="PROSITE" id="PS50112"/>
    </source>
</evidence>
<dbReference type="GO" id="GO:0005886">
    <property type="term" value="C:plasma membrane"/>
    <property type="evidence" value="ECO:0007669"/>
    <property type="project" value="UniProtKB-SubCell"/>
</dbReference>
<dbReference type="InterPro" id="IPR013655">
    <property type="entry name" value="PAS_fold_3"/>
</dbReference>
<evidence type="ECO:0000256" key="9">
    <source>
        <dbReference type="ARBA" id="ARBA00022737"/>
    </source>
</evidence>
<keyword evidence="13" id="KW-0472">Membrane</keyword>
<dbReference type="Proteomes" id="UP000265882">
    <property type="component" value="Unassembled WGS sequence"/>
</dbReference>
<keyword evidence="10" id="KW-0547">Nucleotide-binding</keyword>
<dbReference type="SUPFAM" id="SSF55785">
    <property type="entry name" value="PYP-like sensor domain (PAS domain)"/>
    <property type="match status" value="3"/>
</dbReference>
<feature type="coiled-coil region" evidence="14">
    <location>
        <begin position="425"/>
        <end position="463"/>
    </location>
</feature>
<evidence type="ECO:0000256" key="8">
    <source>
        <dbReference type="ARBA" id="ARBA00022692"/>
    </source>
</evidence>
<accession>A0A3A4NY87</accession>
<evidence type="ECO:0000256" key="11">
    <source>
        <dbReference type="ARBA" id="ARBA00022777"/>
    </source>
</evidence>
<evidence type="ECO:0000313" key="17">
    <source>
        <dbReference type="EMBL" id="RJP23829.1"/>
    </source>
</evidence>
<comment type="subcellular location">
    <subcellularLocation>
        <location evidence="2">Cell inner membrane</location>
        <topology evidence="2">Multi-pass membrane protein</topology>
    </subcellularLocation>
</comment>
<evidence type="ECO:0000256" key="6">
    <source>
        <dbReference type="ARBA" id="ARBA00022553"/>
    </source>
</evidence>
<dbReference type="InterPro" id="IPR000014">
    <property type="entry name" value="PAS"/>
</dbReference>
<proteinExistence type="predicted"/>
<dbReference type="EC" id="2.7.13.3" evidence="3"/>
<dbReference type="PROSITE" id="PS50113">
    <property type="entry name" value="PAC"/>
    <property type="match status" value="2"/>
</dbReference>
<organism evidence="17 18">
    <name type="scientific">Abyssobacteria bacterium (strain SURF_5)</name>
    <dbReference type="NCBI Taxonomy" id="2093360"/>
    <lineage>
        <taxon>Bacteria</taxon>
        <taxon>Pseudomonadati</taxon>
        <taxon>Candidatus Hydrogenedentota</taxon>
        <taxon>Candidatus Abyssobacteria</taxon>
    </lineage>
</organism>
<name>A0A3A4NY87_ABYX5</name>
<dbReference type="Pfam" id="PF00512">
    <property type="entry name" value="HisKA"/>
    <property type="match status" value="1"/>
</dbReference>
<dbReference type="PROSITE" id="PS50112">
    <property type="entry name" value="PAS"/>
    <property type="match status" value="2"/>
</dbReference>
<keyword evidence="6" id="KW-0597">Phosphoprotein</keyword>
<dbReference type="SUPFAM" id="SSF47384">
    <property type="entry name" value="Homodimeric domain of signal transducing histidine kinase"/>
    <property type="match status" value="1"/>
</dbReference>
<dbReference type="Gene3D" id="1.10.287.130">
    <property type="match status" value="1"/>
</dbReference>
<feature type="domain" description="PAC" evidence="16">
    <location>
        <begin position="121"/>
        <end position="173"/>
    </location>
</feature>
<feature type="domain" description="PAC" evidence="16">
    <location>
        <begin position="258"/>
        <end position="310"/>
    </location>
</feature>
<dbReference type="InterPro" id="IPR052162">
    <property type="entry name" value="Sensor_kinase/Photoreceptor"/>
</dbReference>
<dbReference type="EMBL" id="QZKU01000042">
    <property type="protein sequence ID" value="RJP23829.1"/>
    <property type="molecule type" value="Genomic_DNA"/>
</dbReference>
<dbReference type="GO" id="GO:0000166">
    <property type="term" value="F:nucleotide binding"/>
    <property type="evidence" value="ECO:0007669"/>
    <property type="project" value="UniProtKB-KW"/>
</dbReference>
<dbReference type="NCBIfam" id="TIGR00229">
    <property type="entry name" value="sensory_box"/>
    <property type="match status" value="3"/>
</dbReference>
<evidence type="ECO:0000313" key="18">
    <source>
        <dbReference type="Proteomes" id="UP000265882"/>
    </source>
</evidence>
<dbReference type="GO" id="GO:0000155">
    <property type="term" value="F:phosphorelay sensor kinase activity"/>
    <property type="evidence" value="ECO:0007669"/>
    <property type="project" value="InterPro"/>
</dbReference>
<keyword evidence="4" id="KW-1003">Cell membrane</keyword>
<protein>
    <recommendedName>
        <fullName evidence="3">histidine kinase</fullName>
        <ecNumber evidence="3">2.7.13.3</ecNumber>
    </recommendedName>
</protein>
<dbReference type="CDD" id="cd00082">
    <property type="entry name" value="HisKA"/>
    <property type="match status" value="1"/>
</dbReference>
<keyword evidence="14" id="KW-0175">Coiled coil</keyword>
<reference evidence="17 18" key="1">
    <citation type="journal article" date="2017" name="ISME J.">
        <title>Energy and carbon metabolisms in a deep terrestrial subsurface fluid microbial community.</title>
        <authorList>
            <person name="Momper L."/>
            <person name="Jungbluth S.P."/>
            <person name="Lee M.D."/>
            <person name="Amend J.P."/>
        </authorList>
    </citation>
    <scope>NUCLEOTIDE SEQUENCE [LARGE SCALE GENOMIC DNA]</scope>
    <source>
        <strain evidence="17">SURF_5</strain>
    </source>
</reference>
<dbReference type="CDD" id="cd00130">
    <property type="entry name" value="PAS"/>
    <property type="match status" value="3"/>
</dbReference>
<evidence type="ECO:0000256" key="7">
    <source>
        <dbReference type="ARBA" id="ARBA00022679"/>
    </source>
</evidence>
<evidence type="ECO:0000256" key="4">
    <source>
        <dbReference type="ARBA" id="ARBA00022475"/>
    </source>
</evidence>
<keyword evidence="9" id="KW-0677">Repeat</keyword>
<dbReference type="Pfam" id="PF13426">
    <property type="entry name" value="PAS_9"/>
    <property type="match status" value="1"/>
</dbReference>
<dbReference type="InterPro" id="IPR001610">
    <property type="entry name" value="PAC"/>
</dbReference>
<feature type="domain" description="PAS" evidence="15">
    <location>
        <begin position="45"/>
        <end position="117"/>
    </location>
</feature>
<evidence type="ECO:0000256" key="10">
    <source>
        <dbReference type="ARBA" id="ARBA00022741"/>
    </source>
</evidence>
<dbReference type="InterPro" id="IPR000700">
    <property type="entry name" value="PAS-assoc_C"/>
</dbReference>
<gene>
    <name evidence="17" type="ORF">C4520_05120</name>
</gene>
<dbReference type="SMART" id="SM00086">
    <property type="entry name" value="PAC"/>
    <property type="match status" value="3"/>
</dbReference>
<keyword evidence="11" id="KW-0418">Kinase</keyword>